<dbReference type="Proteomes" id="UP000636479">
    <property type="component" value="Unassembled WGS sequence"/>
</dbReference>
<feature type="region of interest" description="Disordered" evidence="8">
    <location>
        <begin position="458"/>
        <end position="533"/>
    </location>
</feature>
<keyword evidence="4" id="KW-0479">Metal-binding</keyword>
<keyword evidence="10" id="KW-0067">ATP-binding</keyword>
<dbReference type="RefSeq" id="XP_037214629.1">
    <property type="nucleotide sequence ID" value="XM_037368661.1"/>
</dbReference>
<feature type="region of interest" description="Disordered" evidence="8">
    <location>
        <begin position="986"/>
        <end position="1037"/>
    </location>
</feature>
<feature type="region of interest" description="Disordered" evidence="8">
    <location>
        <begin position="703"/>
        <end position="723"/>
    </location>
</feature>
<keyword evidence="10" id="KW-0378">Hydrolase</keyword>
<dbReference type="PANTHER" id="PTHR47442:SF1">
    <property type="entry name" value="MYND-TYPE ZINC FINGER PROTEIN MUB1"/>
    <property type="match status" value="1"/>
</dbReference>
<keyword evidence="10" id="KW-0547">Nucleotide-binding</keyword>
<feature type="compositionally biased region" description="Polar residues" evidence="8">
    <location>
        <begin position="986"/>
        <end position="998"/>
    </location>
</feature>
<dbReference type="InterPro" id="IPR051664">
    <property type="entry name" value="MYND-type_zinc_finger"/>
</dbReference>
<dbReference type="Pfam" id="PF01753">
    <property type="entry name" value="zf-MYND"/>
    <property type="match status" value="1"/>
</dbReference>
<feature type="compositionally biased region" description="Polar residues" evidence="8">
    <location>
        <begin position="585"/>
        <end position="608"/>
    </location>
</feature>
<keyword evidence="3" id="KW-0963">Cytoplasm</keyword>
<dbReference type="PROSITE" id="PS50865">
    <property type="entry name" value="ZF_MYND_2"/>
    <property type="match status" value="1"/>
</dbReference>
<feature type="region of interest" description="Disordered" evidence="8">
    <location>
        <begin position="155"/>
        <end position="190"/>
    </location>
</feature>
<protein>
    <submittedName>
        <fullName evidence="10">DNA helicase</fullName>
    </submittedName>
</protein>
<dbReference type="Gene3D" id="6.10.140.2220">
    <property type="match status" value="1"/>
</dbReference>
<keyword evidence="6" id="KW-0862">Zinc</keyword>
<name>A0A8H6VS25_9AGAR</name>
<dbReference type="InterPro" id="IPR002893">
    <property type="entry name" value="Znf_MYND"/>
</dbReference>
<feature type="region of interest" description="Disordered" evidence="8">
    <location>
        <begin position="753"/>
        <end position="791"/>
    </location>
</feature>
<reference evidence="10" key="1">
    <citation type="submission" date="2020-05" db="EMBL/GenBank/DDBJ databases">
        <title>Mycena genomes resolve the evolution of fungal bioluminescence.</title>
        <authorList>
            <person name="Tsai I.J."/>
        </authorList>
    </citation>
    <scope>NUCLEOTIDE SEQUENCE</scope>
    <source>
        <strain evidence="10">171206Taipei</strain>
    </source>
</reference>
<dbReference type="GO" id="GO:0004386">
    <property type="term" value="F:helicase activity"/>
    <property type="evidence" value="ECO:0007669"/>
    <property type="project" value="UniProtKB-KW"/>
</dbReference>
<evidence type="ECO:0000256" key="8">
    <source>
        <dbReference type="SAM" id="MobiDB-lite"/>
    </source>
</evidence>
<dbReference type="GO" id="GO:0007163">
    <property type="term" value="P:establishment or maintenance of cell polarity"/>
    <property type="evidence" value="ECO:0007669"/>
    <property type="project" value="TreeGrafter"/>
</dbReference>
<organism evidence="10 11">
    <name type="scientific">Mycena indigotica</name>
    <dbReference type="NCBI Taxonomy" id="2126181"/>
    <lineage>
        <taxon>Eukaryota</taxon>
        <taxon>Fungi</taxon>
        <taxon>Dikarya</taxon>
        <taxon>Basidiomycota</taxon>
        <taxon>Agaricomycotina</taxon>
        <taxon>Agaricomycetes</taxon>
        <taxon>Agaricomycetidae</taxon>
        <taxon>Agaricales</taxon>
        <taxon>Marasmiineae</taxon>
        <taxon>Mycenaceae</taxon>
        <taxon>Mycena</taxon>
    </lineage>
</organism>
<evidence type="ECO:0000256" key="2">
    <source>
        <dbReference type="ARBA" id="ARBA00010655"/>
    </source>
</evidence>
<feature type="region of interest" description="Disordered" evidence="8">
    <location>
        <begin position="921"/>
        <end position="961"/>
    </location>
</feature>
<evidence type="ECO:0000256" key="5">
    <source>
        <dbReference type="ARBA" id="ARBA00022771"/>
    </source>
</evidence>
<proteinExistence type="inferred from homology"/>
<feature type="compositionally biased region" description="Low complexity" evidence="8">
    <location>
        <begin position="247"/>
        <end position="295"/>
    </location>
</feature>
<sequence length="1117" mass="117932">MRESNFAFPAQNKACVCITSQLYDRRALDTSSPLPLFNSLTHLTYLTSTSPRLYAFFTTFAWLLPPPQSPAAFYGLLPSTYRAPRGTPQLNPPAGQFDKHAAYRFSLAFQCVVNIGVRGSEPIRSRVVQAGTLDVVGCILEAWLAGRGFAVGPSTSATGLPRETRQSKAARRAAAAARGRPDQNPETIPGPERLLAIDTYIPATDDVESATTPIMRDRSATVVRRAPNPDEIYAAIAQPQPAPPSPSLSVISSTSTGARTRSRASSVASPITISRASPVSSAVSSSRASPSPSTRTDTDTDGDGDVEMVAAGVAGLGVAATTTAAIGDSSTSASPSPPPLNRVTQPGDQAPAAAMNMNMNLNMMTAMMGMEGMTMMGLTRDPRIAGVEDGMGIQGMGIGGEEGMEGDATNLMLNMGMMNPDVGMLGLDGMAMMGMNLNMGMNMGGPLTMIGGMTMADVSGSGAESEARADTDADAEESDAGTSNIHLGRRRGDDETQTQTPRAGLARLPSASPEAGPSGTSTSTLNDEDEEEGQVVAAIRGSASNSGTMRRTGTVRATSVRSVFAEASSPARSRDRADTARQPAVSPTSNSGPSRTHQATAAANASRPQPNPATAGRNRQTVPAIPAIPPLPAPRAREREDRHHHNHAHPTGPYRDEDVLLSLQLLAYLSKYPHVRQAFYKKRNGFHPASPLAVMAAKAQADAAATEAPKPPEMVASSSSSNKTQTVKGRAGAAQGSQQLAFLRALGVSSATVGAKDKEKGKGKVANKPAVQTAPVPTATTTVPNPATTRPGYETNVFSLVERFTFRPSSSETSLPNPPPRLPPEIQYWAGVIMRNACRKDDSRGGIRQCANMLCGRWEEYPREFAKCRRCRKAKYCGKECQSTAWSEGHRFWCSAKEGDDPAPETSIASTSNVVPVSVTIQPPAAAAGGVDTQDRRDRRERRERDGRLVSPPPSSPETATVREFPIPIQVAAGAVIGGAPVTINNATAGPSRETQTHAAGRRPVIPGRQTTHPLGPIGSPAPTRRQRDAREGERDMTNSFATFDTYLAERQRHETAMATGQGQQISMLHHPQPQNPANSHISVLTTGGFSGTSRRRAAEPGSSGSRGDGSAEDMVE</sequence>
<dbReference type="GO" id="GO:0008270">
    <property type="term" value="F:zinc ion binding"/>
    <property type="evidence" value="ECO:0007669"/>
    <property type="project" value="UniProtKB-KW"/>
</dbReference>
<evidence type="ECO:0000256" key="6">
    <source>
        <dbReference type="ARBA" id="ARBA00022833"/>
    </source>
</evidence>
<evidence type="ECO:0000256" key="4">
    <source>
        <dbReference type="ARBA" id="ARBA00022723"/>
    </source>
</evidence>
<feature type="region of interest" description="Disordered" evidence="8">
    <location>
        <begin position="326"/>
        <end position="346"/>
    </location>
</feature>
<comment type="subcellular location">
    <subcellularLocation>
        <location evidence="1">Cytoplasm</location>
    </subcellularLocation>
</comment>
<dbReference type="PANTHER" id="PTHR47442">
    <property type="entry name" value="MYND-TYPE ZINC FINGER PROTEIN MUB1"/>
    <property type="match status" value="1"/>
</dbReference>
<evidence type="ECO:0000313" key="10">
    <source>
        <dbReference type="EMBL" id="KAF7291902.1"/>
    </source>
</evidence>
<dbReference type="GO" id="GO:0006511">
    <property type="term" value="P:ubiquitin-dependent protein catabolic process"/>
    <property type="evidence" value="ECO:0007669"/>
    <property type="project" value="TreeGrafter"/>
</dbReference>
<dbReference type="GO" id="GO:0005737">
    <property type="term" value="C:cytoplasm"/>
    <property type="evidence" value="ECO:0007669"/>
    <property type="project" value="UniProtKB-SubCell"/>
</dbReference>
<keyword evidence="11" id="KW-1185">Reference proteome</keyword>
<evidence type="ECO:0000259" key="9">
    <source>
        <dbReference type="PROSITE" id="PS50865"/>
    </source>
</evidence>
<dbReference type="GO" id="GO:1990304">
    <property type="term" value="C:MUB1-RAD6-UBR2 ubiquitin ligase complex"/>
    <property type="evidence" value="ECO:0007669"/>
    <property type="project" value="TreeGrafter"/>
</dbReference>
<comment type="similarity">
    <text evidence="2">Belongs to the MUB1/samB family.</text>
</comment>
<feature type="compositionally biased region" description="Low complexity" evidence="8">
    <location>
        <begin position="769"/>
        <end position="791"/>
    </location>
</feature>
<evidence type="ECO:0000256" key="7">
    <source>
        <dbReference type="PROSITE-ProRule" id="PRU00134"/>
    </source>
</evidence>
<feature type="compositionally biased region" description="Basic and acidic residues" evidence="8">
    <location>
        <begin position="1026"/>
        <end position="1037"/>
    </location>
</feature>
<feature type="region of interest" description="Disordered" evidence="8">
    <location>
        <begin position="1068"/>
        <end position="1117"/>
    </location>
</feature>
<evidence type="ECO:0000313" key="11">
    <source>
        <dbReference type="Proteomes" id="UP000636479"/>
    </source>
</evidence>
<feature type="compositionally biased region" description="Basic and acidic residues" evidence="8">
    <location>
        <begin position="933"/>
        <end position="948"/>
    </location>
</feature>
<gene>
    <name evidence="10" type="ORF">MIND_01215500</name>
</gene>
<dbReference type="GeneID" id="59351177"/>
<feature type="region of interest" description="Disordered" evidence="8">
    <location>
        <begin position="237"/>
        <end position="305"/>
    </location>
</feature>
<evidence type="ECO:0000256" key="3">
    <source>
        <dbReference type="ARBA" id="ARBA00022490"/>
    </source>
</evidence>
<accession>A0A8H6VS25</accession>
<feature type="compositionally biased region" description="Polar residues" evidence="8">
    <location>
        <begin position="1076"/>
        <end position="1088"/>
    </location>
</feature>
<dbReference type="EMBL" id="JACAZF010000012">
    <property type="protein sequence ID" value="KAF7291902.1"/>
    <property type="molecule type" value="Genomic_DNA"/>
</dbReference>
<dbReference type="SUPFAM" id="SSF144232">
    <property type="entry name" value="HIT/MYND zinc finger-like"/>
    <property type="match status" value="1"/>
</dbReference>
<feature type="domain" description="MYND-type" evidence="9">
    <location>
        <begin position="852"/>
        <end position="894"/>
    </location>
</feature>
<evidence type="ECO:0000256" key="1">
    <source>
        <dbReference type="ARBA" id="ARBA00004496"/>
    </source>
</evidence>
<dbReference type="OrthoDB" id="5594178at2759"/>
<comment type="caution">
    <text evidence="10">The sequence shown here is derived from an EMBL/GenBank/DDBJ whole genome shotgun (WGS) entry which is preliminary data.</text>
</comment>
<dbReference type="AlphaFoldDB" id="A0A8H6VS25"/>
<keyword evidence="10" id="KW-0347">Helicase</keyword>
<keyword evidence="5 7" id="KW-0863">Zinc-finger</keyword>
<feature type="region of interest" description="Disordered" evidence="8">
    <location>
        <begin position="561"/>
        <end position="655"/>
    </location>
</feature>